<dbReference type="KEGG" id="caby:Cabys_1310"/>
<dbReference type="GO" id="GO:0016779">
    <property type="term" value="F:nucleotidyltransferase activity"/>
    <property type="evidence" value="ECO:0007669"/>
    <property type="project" value="UniProtKB-KW"/>
</dbReference>
<gene>
    <name evidence="4" type="ORF">Cabys_1310</name>
</gene>
<dbReference type="InterPro" id="IPR005835">
    <property type="entry name" value="NTP_transferase_dom"/>
</dbReference>
<keyword evidence="1 4" id="KW-0808">Transferase</keyword>
<dbReference type="PANTHER" id="PTHR43584">
    <property type="entry name" value="NUCLEOTIDYL TRANSFERASE"/>
    <property type="match status" value="1"/>
</dbReference>
<dbReference type="Pfam" id="PF00483">
    <property type="entry name" value="NTP_transferase"/>
    <property type="match status" value="1"/>
</dbReference>
<feature type="domain" description="Nucleotidyl transferase" evidence="3">
    <location>
        <begin position="34"/>
        <end position="235"/>
    </location>
</feature>
<evidence type="ECO:0000313" key="4">
    <source>
        <dbReference type="EMBL" id="APF18059.1"/>
    </source>
</evidence>
<dbReference type="AlphaFoldDB" id="A0A1J1C5U3"/>
<proteinExistence type="predicted"/>
<evidence type="ECO:0000256" key="2">
    <source>
        <dbReference type="ARBA" id="ARBA00022695"/>
    </source>
</evidence>
<dbReference type="SUPFAM" id="SSF53448">
    <property type="entry name" value="Nucleotide-diphospho-sugar transferases"/>
    <property type="match status" value="1"/>
</dbReference>
<keyword evidence="2" id="KW-0548">Nucleotidyltransferase</keyword>
<dbReference type="PANTHER" id="PTHR43584:SF8">
    <property type="entry name" value="N-ACETYLMURAMATE ALPHA-1-PHOSPHATE URIDYLYLTRANSFERASE"/>
    <property type="match status" value="1"/>
</dbReference>
<protein>
    <submittedName>
        <fullName evidence="4">Nucleotidyl transferase</fullName>
    </submittedName>
</protein>
<dbReference type="InterPro" id="IPR029044">
    <property type="entry name" value="Nucleotide-diphossugar_trans"/>
</dbReference>
<dbReference type="InterPro" id="IPR050065">
    <property type="entry name" value="GlmU-like"/>
</dbReference>
<dbReference type="Gene3D" id="3.90.550.10">
    <property type="entry name" value="Spore Coat Polysaccharide Biosynthesis Protein SpsA, Chain A"/>
    <property type="match status" value="1"/>
</dbReference>
<sequence length="330" mass="37775">MISKTQTIILASESEQKFLNAKMKERKRMNPSLVILAAGMGSRYGGVKQIDQFGPNGETILDYSIYDAIQVGFKKIVFVIRRELEADFKAVFNPKLENKVEVHYVFQELDNIPSGFSVPSERKKPWGTAHAVMVTEPAIDEPFAVINADDFYGRGAYRILFDFLKAQSNQSAEYAIVGYRLDKTLSDHGAVSRGVCQSDESGYLQKIVERTKIYRKNGKIVYLDENQGEHEISGSVMVSMNMMGFTPSIFKFMNVFFKDFLEKKGHNPKAEFFLPWVLDRLIQTDQAKVKILPTNEQWFGVTYKEDKPIVQKSIRDLIVEGKYPENLWDF</sequence>
<evidence type="ECO:0000259" key="3">
    <source>
        <dbReference type="Pfam" id="PF00483"/>
    </source>
</evidence>
<evidence type="ECO:0000256" key="1">
    <source>
        <dbReference type="ARBA" id="ARBA00022679"/>
    </source>
</evidence>
<organism evidence="4 5">
    <name type="scientific">Caldithrix abyssi DSM 13497</name>
    <dbReference type="NCBI Taxonomy" id="880073"/>
    <lineage>
        <taxon>Bacteria</taxon>
        <taxon>Pseudomonadati</taxon>
        <taxon>Calditrichota</taxon>
        <taxon>Calditrichia</taxon>
        <taxon>Calditrichales</taxon>
        <taxon>Calditrichaceae</taxon>
        <taxon>Caldithrix</taxon>
    </lineage>
</organism>
<evidence type="ECO:0000313" key="5">
    <source>
        <dbReference type="Proteomes" id="UP000183868"/>
    </source>
</evidence>
<reference evidence="4 5" key="1">
    <citation type="submission" date="2016-11" db="EMBL/GenBank/DDBJ databases">
        <title>Genomic analysis of Caldithrix abyssi and proposal of a novel bacterial phylum Caldithrichaeota.</title>
        <authorList>
            <person name="Kublanov I."/>
            <person name="Sigalova O."/>
            <person name="Gavrilov S."/>
            <person name="Lebedinsky A."/>
            <person name="Ivanova N."/>
            <person name="Daum C."/>
            <person name="Reddy T."/>
            <person name="Klenk H.P."/>
            <person name="Goker M."/>
            <person name="Reva O."/>
            <person name="Miroshnichenko M."/>
            <person name="Kyprides N."/>
            <person name="Woyke T."/>
            <person name="Gelfand M."/>
        </authorList>
    </citation>
    <scope>NUCLEOTIDE SEQUENCE [LARGE SCALE GENOMIC DNA]</scope>
    <source>
        <strain evidence="4 5">LF13</strain>
    </source>
</reference>
<dbReference type="Proteomes" id="UP000183868">
    <property type="component" value="Chromosome"/>
</dbReference>
<accession>A0A1J1C5U3</accession>
<dbReference type="EMBL" id="CP018099">
    <property type="protein sequence ID" value="APF18059.1"/>
    <property type="molecule type" value="Genomic_DNA"/>
</dbReference>
<name>A0A1J1C5U3_CALAY</name>